<reference evidence="4" key="1">
    <citation type="journal article" date="2019" name="Int. J. Syst. Evol. Microbiol.">
        <title>The Global Catalogue of Microorganisms (GCM) 10K type strain sequencing project: providing services to taxonomists for standard genome sequencing and annotation.</title>
        <authorList>
            <consortium name="The Broad Institute Genomics Platform"/>
            <consortium name="The Broad Institute Genome Sequencing Center for Infectious Disease"/>
            <person name="Wu L."/>
            <person name="Ma J."/>
        </authorList>
    </citation>
    <scope>NUCLEOTIDE SEQUENCE [LARGE SCALE GENOMIC DNA]</scope>
    <source>
        <strain evidence="4">CGMCC 1.15044</strain>
    </source>
</reference>
<evidence type="ECO:0000256" key="2">
    <source>
        <dbReference type="SAM" id="Phobius"/>
    </source>
</evidence>
<feature type="transmembrane region" description="Helical" evidence="2">
    <location>
        <begin position="84"/>
        <end position="103"/>
    </location>
</feature>
<feature type="compositionally biased region" description="Polar residues" evidence="1">
    <location>
        <begin position="1"/>
        <end position="11"/>
    </location>
</feature>
<dbReference type="Proteomes" id="UP000609323">
    <property type="component" value="Unassembled WGS sequence"/>
</dbReference>
<gene>
    <name evidence="3" type="ORF">GCM10010917_03790</name>
</gene>
<feature type="transmembrane region" description="Helical" evidence="2">
    <location>
        <begin position="115"/>
        <end position="136"/>
    </location>
</feature>
<keyword evidence="4" id="KW-1185">Reference proteome</keyword>
<keyword evidence="2" id="KW-1133">Transmembrane helix</keyword>
<dbReference type="RefSeq" id="WP_094093413.1">
    <property type="nucleotide sequence ID" value="NZ_BMHF01000001.1"/>
</dbReference>
<feature type="transmembrane region" description="Helical" evidence="2">
    <location>
        <begin position="142"/>
        <end position="166"/>
    </location>
</feature>
<evidence type="ECO:0000256" key="1">
    <source>
        <dbReference type="SAM" id="MobiDB-lite"/>
    </source>
</evidence>
<protein>
    <submittedName>
        <fullName evidence="3">Uncharacterized protein</fullName>
    </submittedName>
</protein>
<organism evidence="3 4">
    <name type="scientific">Paenibacillus physcomitrellae</name>
    <dbReference type="NCBI Taxonomy" id="1619311"/>
    <lineage>
        <taxon>Bacteria</taxon>
        <taxon>Bacillati</taxon>
        <taxon>Bacillota</taxon>
        <taxon>Bacilli</taxon>
        <taxon>Bacillales</taxon>
        <taxon>Paenibacillaceae</taxon>
        <taxon>Paenibacillus</taxon>
    </lineage>
</organism>
<evidence type="ECO:0000313" key="4">
    <source>
        <dbReference type="Proteomes" id="UP000609323"/>
    </source>
</evidence>
<proteinExistence type="predicted"/>
<name>A0ABQ1FN06_9BACL</name>
<dbReference type="EMBL" id="BMHF01000001">
    <property type="protein sequence ID" value="GGA22291.1"/>
    <property type="molecule type" value="Genomic_DNA"/>
</dbReference>
<dbReference type="InterPro" id="IPR024563">
    <property type="entry name" value="YqhR"/>
</dbReference>
<feature type="transmembrane region" description="Helical" evidence="2">
    <location>
        <begin position="32"/>
        <end position="57"/>
    </location>
</feature>
<dbReference type="Pfam" id="PF11085">
    <property type="entry name" value="YqhR"/>
    <property type="match status" value="1"/>
</dbReference>
<feature type="region of interest" description="Disordered" evidence="1">
    <location>
        <begin position="1"/>
        <end position="21"/>
    </location>
</feature>
<evidence type="ECO:0000313" key="3">
    <source>
        <dbReference type="EMBL" id="GGA22291.1"/>
    </source>
</evidence>
<keyword evidence="2" id="KW-0472">Membrane</keyword>
<keyword evidence="2" id="KW-0812">Transmembrane</keyword>
<accession>A0ABQ1FN06</accession>
<sequence>MARHSQASQAGSGRDRSDRSNQVVQKQHETHVLWFSLQLGFFAGFIWGAIHGFFYFMRFTTVVPGFLAEPFFKNSFLRSQPGYYIGWLFFIVFSIIASVLYTLLLRKFRGPWPGILYGIAWWAIIFGVLAPLYALAPSLQRLGWTSIISEFCLFLLWGLFIGYTAAIEYTEDRLREPKRAPV</sequence>
<comment type="caution">
    <text evidence="3">The sequence shown here is derived from an EMBL/GenBank/DDBJ whole genome shotgun (WGS) entry which is preliminary data.</text>
</comment>